<evidence type="ECO:0000313" key="2">
    <source>
        <dbReference type="EMBL" id="ELS58882.1"/>
    </source>
</evidence>
<sequence>MDVEVWDGAPPPQDPGDWDEQAEADFESTSGQVAVWSMHTGRMDDVITLADAGGSWRVRVSCVGRAEAAALSEGEGTGVGVERYLIEFWPADA</sequence>
<comment type="caution">
    <text evidence="2">The sequence shown here is derived from an EMBL/GenBank/DDBJ whole genome shotgun (WGS) entry which is preliminary data.</text>
</comment>
<dbReference type="PATRIC" id="fig|1160705.3.peg.133"/>
<name>L8PU00_STRVR</name>
<reference evidence="2 3" key="1">
    <citation type="journal article" date="2013" name="Genome Announc.">
        <title>Draft Genome Sequence of Streptomyces viridochromogenes Strain Tu57, Producer of Avilamycin.</title>
        <authorList>
            <person name="Gruning B.A."/>
            <person name="Erxleben A."/>
            <person name="Hahnlein A."/>
            <person name="Gunther S."/>
        </authorList>
    </citation>
    <scope>NUCLEOTIDE SEQUENCE [LARGE SCALE GENOMIC DNA]</scope>
    <source>
        <strain evidence="2 3">Tue57</strain>
    </source>
</reference>
<dbReference type="EMBL" id="AMLP01000007">
    <property type="protein sequence ID" value="ELS58882.1"/>
    <property type="molecule type" value="Genomic_DNA"/>
</dbReference>
<evidence type="ECO:0000313" key="3">
    <source>
        <dbReference type="Proteomes" id="UP000011205"/>
    </source>
</evidence>
<dbReference type="Proteomes" id="UP000011205">
    <property type="component" value="Unassembled WGS sequence"/>
</dbReference>
<feature type="region of interest" description="Disordered" evidence="1">
    <location>
        <begin position="1"/>
        <end position="23"/>
    </location>
</feature>
<protein>
    <submittedName>
        <fullName evidence="2">Uncharacterized protein</fullName>
    </submittedName>
</protein>
<accession>L8PU00</accession>
<proteinExistence type="predicted"/>
<organism evidence="2 3">
    <name type="scientific">Streptomyces viridochromogenes Tue57</name>
    <dbReference type="NCBI Taxonomy" id="1160705"/>
    <lineage>
        <taxon>Bacteria</taxon>
        <taxon>Bacillati</taxon>
        <taxon>Actinomycetota</taxon>
        <taxon>Actinomycetes</taxon>
        <taxon>Kitasatosporales</taxon>
        <taxon>Streptomycetaceae</taxon>
        <taxon>Streptomyces</taxon>
    </lineage>
</organism>
<evidence type="ECO:0000256" key="1">
    <source>
        <dbReference type="SAM" id="MobiDB-lite"/>
    </source>
</evidence>
<gene>
    <name evidence="2" type="ORF">STVIR_0135</name>
</gene>
<dbReference type="AlphaFoldDB" id="L8PU00"/>